<dbReference type="EMBL" id="JH687798">
    <property type="protein sequence ID" value="EJD40910.1"/>
    <property type="molecule type" value="Genomic_DNA"/>
</dbReference>
<evidence type="ECO:0000256" key="7">
    <source>
        <dbReference type="ARBA" id="ARBA00023242"/>
    </source>
</evidence>
<evidence type="ECO:0000256" key="4">
    <source>
        <dbReference type="ARBA" id="ARBA00017286"/>
    </source>
</evidence>
<comment type="similarity">
    <text evidence="3">Belongs to the YAE1 family.</text>
</comment>
<evidence type="ECO:0000256" key="3">
    <source>
        <dbReference type="ARBA" id="ARBA00007096"/>
    </source>
</evidence>
<dbReference type="OMA" id="HERKMES"/>
<dbReference type="InParanoid" id="J0LJV5"/>
<dbReference type="InterPro" id="IPR019191">
    <property type="entry name" value="Essential_protein_Yae1_N"/>
</dbReference>
<evidence type="ECO:0000256" key="6">
    <source>
        <dbReference type="ARBA" id="ARBA00022490"/>
    </source>
</evidence>
<gene>
    <name evidence="9" type="ORF">AURDEDRAFT_186862</name>
</gene>
<dbReference type="PANTHER" id="PTHR18829:SF0">
    <property type="entry name" value="PROTEIN YAE1 HOMOLOG"/>
    <property type="match status" value="1"/>
</dbReference>
<comment type="subcellular location">
    <subcellularLocation>
        <location evidence="2">Cytoplasm</location>
    </subcellularLocation>
    <subcellularLocation>
        <location evidence="1">Nucleus</location>
    </subcellularLocation>
</comment>
<evidence type="ECO:0000259" key="8">
    <source>
        <dbReference type="Pfam" id="PF09811"/>
    </source>
</evidence>
<evidence type="ECO:0000256" key="2">
    <source>
        <dbReference type="ARBA" id="ARBA00004496"/>
    </source>
</evidence>
<dbReference type="eggNOG" id="KOG4774">
    <property type="taxonomic scope" value="Eukaryota"/>
</dbReference>
<feature type="domain" description="Essential protein Yae1 N-terminal" evidence="8">
    <location>
        <begin position="41"/>
        <end position="80"/>
    </location>
</feature>
<dbReference type="Proteomes" id="UP000006514">
    <property type="component" value="Unassembled WGS sequence"/>
</dbReference>
<dbReference type="PANTHER" id="PTHR18829">
    <property type="entry name" value="PROTEIN YAE1 HOMOLOG"/>
    <property type="match status" value="1"/>
</dbReference>
<dbReference type="GO" id="GO:0005737">
    <property type="term" value="C:cytoplasm"/>
    <property type="evidence" value="ECO:0007669"/>
    <property type="project" value="UniProtKB-SubCell"/>
</dbReference>
<dbReference type="InterPro" id="IPR038881">
    <property type="entry name" value="Yae1-like"/>
</dbReference>
<dbReference type="Pfam" id="PF09811">
    <property type="entry name" value="Yae1_N"/>
    <property type="match status" value="1"/>
</dbReference>
<keyword evidence="7" id="KW-0539">Nucleus</keyword>
<accession>J0LJV5</accession>
<organism evidence="9 10">
    <name type="scientific">Auricularia subglabra (strain TFB-10046 / SS5)</name>
    <name type="common">White-rot fungus</name>
    <name type="synonym">Auricularia delicata (strain TFB10046)</name>
    <dbReference type="NCBI Taxonomy" id="717982"/>
    <lineage>
        <taxon>Eukaryota</taxon>
        <taxon>Fungi</taxon>
        <taxon>Dikarya</taxon>
        <taxon>Basidiomycota</taxon>
        <taxon>Agaricomycotina</taxon>
        <taxon>Agaricomycetes</taxon>
        <taxon>Auriculariales</taxon>
        <taxon>Auriculariaceae</taxon>
        <taxon>Auricularia</taxon>
    </lineage>
</organism>
<name>J0LJV5_AURST</name>
<dbReference type="OrthoDB" id="20086at2759"/>
<dbReference type="AlphaFoldDB" id="J0LJV5"/>
<sequence length="183" mass="18936">MALSDSDIFGDSDAGTVPVASSASHAEREWNKLHAEFTNAGFREGAIAGKEAALQDGFDDGFASTGAPAGRALGLLRGQAAAALAIVTKHGPAEFEGELRDIVSALSNVRLHDVVQLDDAAPRTGANAELLEVQPSAQLEMDQLEATLGQLGNTPTAASRDPIAELRTRLAAALNQLGLPLDV</sequence>
<evidence type="ECO:0000256" key="1">
    <source>
        <dbReference type="ARBA" id="ARBA00004123"/>
    </source>
</evidence>
<protein>
    <recommendedName>
        <fullName evidence="5">Protein YAE1</fullName>
    </recommendedName>
    <alternativeName>
        <fullName evidence="4">Protein yae1</fullName>
    </alternativeName>
</protein>
<dbReference type="GO" id="GO:0005634">
    <property type="term" value="C:nucleus"/>
    <property type="evidence" value="ECO:0007669"/>
    <property type="project" value="UniProtKB-SubCell"/>
</dbReference>
<keyword evidence="6" id="KW-0963">Cytoplasm</keyword>
<keyword evidence="10" id="KW-1185">Reference proteome</keyword>
<proteinExistence type="inferred from homology"/>
<evidence type="ECO:0000313" key="10">
    <source>
        <dbReference type="Proteomes" id="UP000006514"/>
    </source>
</evidence>
<reference evidence="10" key="1">
    <citation type="journal article" date="2012" name="Science">
        <title>The Paleozoic origin of enzymatic lignin decomposition reconstructed from 31 fungal genomes.</title>
        <authorList>
            <person name="Floudas D."/>
            <person name="Binder M."/>
            <person name="Riley R."/>
            <person name="Barry K."/>
            <person name="Blanchette R.A."/>
            <person name="Henrissat B."/>
            <person name="Martinez A.T."/>
            <person name="Otillar R."/>
            <person name="Spatafora J.W."/>
            <person name="Yadav J.S."/>
            <person name="Aerts A."/>
            <person name="Benoit I."/>
            <person name="Boyd A."/>
            <person name="Carlson A."/>
            <person name="Copeland A."/>
            <person name="Coutinho P.M."/>
            <person name="de Vries R.P."/>
            <person name="Ferreira P."/>
            <person name="Findley K."/>
            <person name="Foster B."/>
            <person name="Gaskell J."/>
            <person name="Glotzer D."/>
            <person name="Gorecki P."/>
            <person name="Heitman J."/>
            <person name="Hesse C."/>
            <person name="Hori C."/>
            <person name="Igarashi K."/>
            <person name="Jurgens J.A."/>
            <person name="Kallen N."/>
            <person name="Kersten P."/>
            <person name="Kohler A."/>
            <person name="Kuees U."/>
            <person name="Kumar T.K.A."/>
            <person name="Kuo A."/>
            <person name="LaButti K."/>
            <person name="Larrondo L.F."/>
            <person name="Lindquist E."/>
            <person name="Ling A."/>
            <person name="Lombard V."/>
            <person name="Lucas S."/>
            <person name="Lundell T."/>
            <person name="Martin R."/>
            <person name="McLaughlin D.J."/>
            <person name="Morgenstern I."/>
            <person name="Morin E."/>
            <person name="Murat C."/>
            <person name="Nagy L.G."/>
            <person name="Nolan M."/>
            <person name="Ohm R.A."/>
            <person name="Patyshakuliyeva A."/>
            <person name="Rokas A."/>
            <person name="Ruiz-Duenas F.J."/>
            <person name="Sabat G."/>
            <person name="Salamov A."/>
            <person name="Samejima M."/>
            <person name="Schmutz J."/>
            <person name="Slot J.C."/>
            <person name="St John F."/>
            <person name="Stenlid J."/>
            <person name="Sun H."/>
            <person name="Sun S."/>
            <person name="Syed K."/>
            <person name="Tsang A."/>
            <person name="Wiebenga A."/>
            <person name="Young D."/>
            <person name="Pisabarro A."/>
            <person name="Eastwood D.C."/>
            <person name="Martin F."/>
            <person name="Cullen D."/>
            <person name="Grigoriev I.V."/>
            <person name="Hibbett D.S."/>
        </authorList>
    </citation>
    <scope>NUCLEOTIDE SEQUENCE [LARGE SCALE GENOMIC DNA]</scope>
    <source>
        <strain evidence="10">TFB10046</strain>
    </source>
</reference>
<dbReference type="KEGG" id="adl:AURDEDRAFT_186862"/>
<evidence type="ECO:0000256" key="5">
    <source>
        <dbReference type="ARBA" id="ARBA00018400"/>
    </source>
</evidence>
<evidence type="ECO:0000313" key="9">
    <source>
        <dbReference type="EMBL" id="EJD40910.1"/>
    </source>
</evidence>